<sequence length="402" mass="43755">MEDLEVLKTVALSISSGRDKDELFYTIVSSAVELIDCDAGGLALFDEKDQRIILPYTYNLPAYPAGFSYKLDSDILSLAINSGQAQQTDSYRQEPHGIEGLVGTGIRAMVVVPLRARGKILGALWLTMLGSKRVFSAYDMVLLESIGGQAAVAIDNINLFEEQRYISETLQRGFAPGRPPRAKHTDIGIFYASATIAAVVGGDFYDAVQLADDNVSIFVGDISGKGIEATADAAMVKYTLRAVSFEDPDPASVLTSANDITANQLMGGHFATLVYGLYNTASGELLLGIAGHPYPLHYSAARGEVAPVTANDPAFALIKNYRYTDVALRLAEDDLLVLYTDGIIELRRDKEFFGMERLGELIAKYSALKAQEIADRIIEEAREFARGRLTDDIVLMVIKRTG</sequence>
<dbReference type="InterPro" id="IPR036457">
    <property type="entry name" value="PPM-type-like_dom_sf"/>
</dbReference>
<dbReference type="Pfam" id="PF13185">
    <property type="entry name" value="GAF_2"/>
    <property type="match status" value="1"/>
</dbReference>
<dbReference type="InterPro" id="IPR003018">
    <property type="entry name" value="GAF"/>
</dbReference>
<dbReference type="GO" id="GO:0016791">
    <property type="term" value="F:phosphatase activity"/>
    <property type="evidence" value="ECO:0007669"/>
    <property type="project" value="TreeGrafter"/>
</dbReference>
<evidence type="ECO:0000313" key="5">
    <source>
        <dbReference type="Proteomes" id="UP000230956"/>
    </source>
</evidence>
<accession>A0A2M7T9U6</accession>
<dbReference type="PANTHER" id="PTHR43156">
    <property type="entry name" value="STAGE II SPORULATION PROTEIN E-RELATED"/>
    <property type="match status" value="1"/>
</dbReference>
<evidence type="ECO:0000259" key="3">
    <source>
        <dbReference type="SMART" id="SM00331"/>
    </source>
</evidence>
<reference evidence="5" key="1">
    <citation type="submission" date="2017-09" db="EMBL/GenBank/DDBJ databases">
        <title>Depth-based differentiation of microbial function through sediment-hosted aquifers and enrichment of novel symbionts in the deep terrestrial subsurface.</title>
        <authorList>
            <person name="Probst A.J."/>
            <person name="Ladd B."/>
            <person name="Jarett J.K."/>
            <person name="Geller-Mcgrath D.E."/>
            <person name="Sieber C.M.K."/>
            <person name="Emerson J.B."/>
            <person name="Anantharaman K."/>
            <person name="Thomas B.C."/>
            <person name="Malmstrom R."/>
            <person name="Stieglmeier M."/>
            <person name="Klingl A."/>
            <person name="Woyke T."/>
            <person name="Ryan C.M."/>
            <person name="Banfield J.F."/>
        </authorList>
    </citation>
    <scope>NUCLEOTIDE SEQUENCE [LARGE SCALE GENOMIC DNA]</scope>
</reference>
<dbReference type="SMART" id="SM00065">
    <property type="entry name" value="GAF"/>
    <property type="match status" value="1"/>
</dbReference>
<proteinExistence type="predicted"/>
<organism evidence="4 5">
    <name type="scientific">Candidatus Aquicultor secundus</name>
    <dbReference type="NCBI Taxonomy" id="1973895"/>
    <lineage>
        <taxon>Bacteria</taxon>
        <taxon>Bacillati</taxon>
        <taxon>Actinomycetota</taxon>
        <taxon>Candidatus Aquicultoria</taxon>
        <taxon>Candidatus Aquicultorales</taxon>
        <taxon>Candidatus Aquicultoraceae</taxon>
        <taxon>Candidatus Aquicultor</taxon>
    </lineage>
</organism>
<dbReference type="EMBL" id="PFNG01000051">
    <property type="protein sequence ID" value="PIZ41589.1"/>
    <property type="molecule type" value="Genomic_DNA"/>
</dbReference>
<dbReference type="SMART" id="SM00331">
    <property type="entry name" value="PP2C_SIG"/>
    <property type="match status" value="1"/>
</dbReference>
<evidence type="ECO:0000259" key="2">
    <source>
        <dbReference type="SMART" id="SM00065"/>
    </source>
</evidence>
<dbReference type="SUPFAM" id="SSF55781">
    <property type="entry name" value="GAF domain-like"/>
    <property type="match status" value="1"/>
</dbReference>
<dbReference type="Proteomes" id="UP000230956">
    <property type="component" value="Unassembled WGS sequence"/>
</dbReference>
<dbReference type="SUPFAM" id="SSF81606">
    <property type="entry name" value="PP2C-like"/>
    <property type="match status" value="1"/>
</dbReference>
<dbReference type="InterPro" id="IPR029016">
    <property type="entry name" value="GAF-like_dom_sf"/>
</dbReference>
<feature type="domain" description="GAF" evidence="2">
    <location>
        <begin position="19"/>
        <end position="164"/>
    </location>
</feature>
<feature type="domain" description="PPM-type phosphatase" evidence="3">
    <location>
        <begin position="185"/>
        <end position="400"/>
    </location>
</feature>
<evidence type="ECO:0000313" key="4">
    <source>
        <dbReference type="EMBL" id="PIZ41589.1"/>
    </source>
</evidence>
<name>A0A2M7T9U6_9ACTN</name>
<keyword evidence="1" id="KW-0378">Hydrolase</keyword>
<gene>
    <name evidence="4" type="ORF">COY37_02110</name>
</gene>
<dbReference type="AlphaFoldDB" id="A0A2M7T9U6"/>
<dbReference type="PANTHER" id="PTHR43156:SF2">
    <property type="entry name" value="STAGE II SPORULATION PROTEIN E"/>
    <property type="match status" value="1"/>
</dbReference>
<evidence type="ECO:0008006" key="6">
    <source>
        <dbReference type="Google" id="ProtNLM"/>
    </source>
</evidence>
<evidence type="ECO:0000256" key="1">
    <source>
        <dbReference type="ARBA" id="ARBA00022801"/>
    </source>
</evidence>
<dbReference type="Gene3D" id="3.60.40.10">
    <property type="entry name" value="PPM-type phosphatase domain"/>
    <property type="match status" value="1"/>
</dbReference>
<dbReference type="RefSeq" id="WP_286679331.1">
    <property type="nucleotide sequence ID" value="NZ_MNXI01000144.1"/>
</dbReference>
<dbReference type="Gene3D" id="3.30.450.40">
    <property type="match status" value="1"/>
</dbReference>
<dbReference type="Pfam" id="PF07228">
    <property type="entry name" value="SpoIIE"/>
    <property type="match status" value="1"/>
</dbReference>
<comment type="caution">
    <text evidence="4">The sequence shown here is derived from an EMBL/GenBank/DDBJ whole genome shotgun (WGS) entry which is preliminary data.</text>
</comment>
<dbReference type="InterPro" id="IPR052016">
    <property type="entry name" value="Bact_Sigma-Reg"/>
</dbReference>
<protein>
    <recommendedName>
        <fullName evidence="6">GAF domain-containing protein</fullName>
    </recommendedName>
</protein>
<dbReference type="InterPro" id="IPR001932">
    <property type="entry name" value="PPM-type_phosphatase-like_dom"/>
</dbReference>